<dbReference type="AlphaFoldDB" id="A0A0H3ZQZ3"/>
<protein>
    <submittedName>
        <fullName evidence="1">Uncharacterized protein</fullName>
    </submittedName>
</protein>
<evidence type="ECO:0000313" key="1">
    <source>
        <dbReference type="EMBL" id="AKN36319.1"/>
    </source>
</evidence>
<dbReference type="EMBL" id="KP795485">
    <property type="protein sequence ID" value="AKN36319.1"/>
    <property type="molecule type" value="Genomic_DNA"/>
</dbReference>
<organism evidence="1">
    <name type="scientific">Vibrio tasmaniensis</name>
    <dbReference type="NCBI Taxonomy" id="212663"/>
    <lineage>
        <taxon>Bacteria</taxon>
        <taxon>Pseudomonadati</taxon>
        <taxon>Pseudomonadota</taxon>
        <taxon>Gammaproteobacteria</taxon>
        <taxon>Vibrionales</taxon>
        <taxon>Vibrionaceae</taxon>
        <taxon>Vibrio</taxon>
    </lineage>
</organism>
<accession>A0A0H3ZQZ3</accession>
<sequence>MANESDERGMQGDLEVEGRKREEKLKTLHRYGAMSFIER</sequence>
<proteinExistence type="predicted"/>
<reference evidence="1" key="1">
    <citation type="journal article" date="2015" name="MBio">
        <title>Eco-Evolutionary Dynamics of Episomes among Ecologically Cohesive Bacterial Populations.</title>
        <authorList>
            <person name="Xue H."/>
            <person name="Cordero O.X."/>
            <person name="Camas F.M."/>
            <person name="Trimble W."/>
            <person name="Meyer F."/>
            <person name="Guglielmini J."/>
            <person name="Rocha E.P."/>
            <person name="Polz M.F."/>
        </authorList>
    </citation>
    <scope>NUCLEOTIDE SEQUENCE</scope>
    <source>
        <strain evidence="1">FF_112</strain>
    </source>
</reference>
<name>A0A0H3ZQZ3_9VIBR</name>